<proteinExistence type="predicted"/>
<gene>
    <name evidence="1" type="ORF">A4D02_13825</name>
</gene>
<dbReference type="RefSeq" id="WP_014220946.1">
    <property type="nucleotide sequence ID" value="NZ_LWBO01000044.1"/>
</dbReference>
<accession>A0ABX3NQM7</accession>
<dbReference type="PROSITE" id="PS51257">
    <property type="entry name" value="PROKAR_LIPOPROTEIN"/>
    <property type="match status" value="1"/>
</dbReference>
<dbReference type="EMBL" id="LWBO01000044">
    <property type="protein sequence ID" value="OQP42638.1"/>
    <property type="molecule type" value="Genomic_DNA"/>
</dbReference>
<reference evidence="1 2" key="1">
    <citation type="submission" date="2016-04" db="EMBL/GenBank/DDBJ databases">
        <authorList>
            <person name="Chen L."/>
            <person name="Zhuang W."/>
            <person name="Wang G."/>
        </authorList>
    </citation>
    <scope>NUCLEOTIDE SEQUENCE [LARGE SCALE GENOMIC DNA]</scope>
    <source>
        <strain evidence="2">GR20</strain>
    </source>
</reference>
<organism evidence="1 2">
    <name type="scientific">Niastella koreensis</name>
    <dbReference type="NCBI Taxonomy" id="354356"/>
    <lineage>
        <taxon>Bacteria</taxon>
        <taxon>Pseudomonadati</taxon>
        <taxon>Bacteroidota</taxon>
        <taxon>Chitinophagia</taxon>
        <taxon>Chitinophagales</taxon>
        <taxon>Chitinophagaceae</taxon>
        <taxon>Niastella</taxon>
    </lineage>
</organism>
<comment type="caution">
    <text evidence="1">The sequence shown here is derived from an EMBL/GenBank/DDBJ whole genome shotgun (WGS) entry which is preliminary data.</text>
</comment>
<dbReference type="Proteomes" id="UP000192277">
    <property type="component" value="Unassembled WGS sequence"/>
</dbReference>
<evidence type="ECO:0000313" key="1">
    <source>
        <dbReference type="EMBL" id="OQP42638.1"/>
    </source>
</evidence>
<evidence type="ECO:0000313" key="2">
    <source>
        <dbReference type="Proteomes" id="UP000192277"/>
    </source>
</evidence>
<protein>
    <submittedName>
        <fullName evidence="1">Uncharacterized protein</fullName>
    </submittedName>
</protein>
<keyword evidence="2" id="KW-1185">Reference proteome</keyword>
<sequence length="166" mass="18894">MLKRSLIVVLPLVFGLTVFSCKEKAKPEPAPVEKINVKELSAGPVVHENLSEAQLEKIMRIQRVLAEVNPSTLEETIDDFKSEQNPDKEIAIWLAMANAYEKFTVNHKGLDRNKKEEAYNLILMRSMENEADAKAETGLKFLSDKEVAEIFSYYTLKARPITVEKR</sequence>
<name>A0ABX3NQM7_9BACT</name>